<dbReference type="InterPro" id="IPR036179">
    <property type="entry name" value="Ig-like_dom_sf"/>
</dbReference>
<feature type="domain" description="Ig-like" evidence="2">
    <location>
        <begin position="41"/>
        <end position="115"/>
    </location>
</feature>
<evidence type="ECO:0000313" key="4">
    <source>
        <dbReference type="RefSeq" id="XP_005108935.1"/>
    </source>
</evidence>
<keyword evidence="1" id="KW-0732">Signal</keyword>
<evidence type="ECO:0000256" key="1">
    <source>
        <dbReference type="SAM" id="SignalP"/>
    </source>
</evidence>
<dbReference type="PROSITE" id="PS50835">
    <property type="entry name" value="IG_LIKE"/>
    <property type="match status" value="1"/>
</dbReference>
<reference evidence="4" key="1">
    <citation type="submission" date="2025-08" db="UniProtKB">
        <authorList>
            <consortium name="RefSeq"/>
        </authorList>
    </citation>
    <scope>IDENTIFICATION</scope>
</reference>
<protein>
    <submittedName>
        <fullName evidence="4">Uncharacterized protein LOC101859973</fullName>
    </submittedName>
</protein>
<organism evidence="3 4">
    <name type="scientific">Aplysia californica</name>
    <name type="common">California sea hare</name>
    <dbReference type="NCBI Taxonomy" id="6500"/>
    <lineage>
        <taxon>Eukaryota</taxon>
        <taxon>Metazoa</taxon>
        <taxon>Spiralia</taxon>
        <taxon>Lophotrochozoa</taxon>
        <taxon>Mollusca</taxon>
        <taxon>Gastropoda</taxon>
        <taxon>Heterobranchia</taxon>
        <taxon>Euthyneura</taxon>
        <taxon>Tectipleura</taxon>
        <taxon>Aplysiida</taxon>
        <taxon>Aplysioidea</taxon>
        <taxon>Aplysiidae</taxon>
        <taxon>Aplysia</taxon>
    </lineage>
</organism>
<evidence type="ECO:0000313" key="3">
    <source>
        <dbReference type="Proteomes" id="UP000694888"/>
    </source>
</evidence>
<dbReference type="InterPro" id="IPR013783">
    <property type="entry name" value="Ig-like_fold"/>
</dbReference>
<gene>
    <name evidence="4" type="primary">LOC101859973</name>
</gene>
<dbReference type="Gene3D" id="2.60.40.10">
    <property type="entry name" value="Immunoglobulins"/>
    <property type="match status" value="1"/>
</dbReference>
<dbReference type="GeneID" id="101859973"/>
<dbReference type="Proteomes" id="UP000694888">
    <property type="component" value="Unplaced"/>
</dbReference>
<proteinExistence type="predicted"/>
<accession>A0ABM0K518</accession>
<sequence>MGRHNISFALLKAVLLAFSSQDYFAECATIVTSASSSFFLGHPATLTCADNASATPATPTNHEELLVAWFKNGVRMKNTTRKLKFKPLAKNDLAVYSCTFESKLLPGVNSEMSTDPPPLLRALNLMDKERNKEHGNRVIPHPKSALGVCKYSRFE</sequence>
<keyword evidence="3" id="KW-1185">Reference proteome</keyword>
<dbReference type="SUPFAM" id="SSF48726">
    <property type="entry name" value="Immunoglobulin"/>
    <property type="match status" value="1"/>
</dbReference>
<feature type="signal peptide" evidence="1">
    <location>
        <begin position="1"/>
        <end position="27"/>
    </location>
</feature>
<dbReference type="RefSeq" id="XP_005108935.1">
    <property type="nucleotide sequence ID" value="XM_005108878.2"/>
</dbReference>
<feature type="chain" id="PRO_5047240494" evidence="1">
    <location>
        <begin position="28"/>
        <end position="155"/>
    </location>
</feature>
<dbReference type="InterPro" id="IPR007110">
    <property type="entry name" value="Ig-like_dom"/>
</dbReference>
<name>A0ABM0K518_APLCA</name>
<evidence type="ECO:0000259" key="2">
    <source>
        <dbReference type="PROSITE" id="PS50835"/>
    </source>
</evidence>